<reference evidence="2" key="1">
    <citation type="submission" date="2011-07" db="EMBL/GenBank/DDBJ databases">
        <title>Divergent evolution of antigenic variation in African trypanosomes.</title>
        <authorList>
            <person name="Jackson A.P."/>
            <person name="Berry A."/>
            <person name="Allison H.C."/>
            <person name="Burton P."/>
            <person name="Anderson J."/>
            <person name="Aslett M."/>
            <person name="Brown R."/>
            <person name="Corton N."/>
            <person name="Harris D."/>
            <person name="Hauser H."/>
            <person name="Gamble J."/>
            <person name="Gilderthorp R."/>
            <person name="McQuillan J."/>
            <person name="Quail M.A."/>
            <person name="Sanders M."/>
            <person name="Van Tonder A."/>
            <person name="Ginger M.L."/>
            <person name="Donelson J.E."/>
            <person name="Field M.C."/>
            <person name="Barry J.D."/>
            <person name="Berriman M."/>
            <person name="Hertz-Fowler C."/>
        </authorList>
    </citation>
    <scope>NUCLEOTIDE SEQUENCE [LARGE SCALE GENOMIC DNA]</scope>
    <source>
        <strain evidence="2">IL3000</strain>
    </source>
</reference>
<name>F9WFB5_TRYCI</name>
<evidence type="ECO:0000313" key="1">
    <source>
        <dbReference type="EMBL" id="CCD15983.1"/>
    </source>
</evidence>
<dbReference type="AlphaFoldDB" id="F9WFB5"/>
<protein>
    <submittedName>
        <fullName evidence="1">WGS project CAEQ00000000 data, annotated contig 367</fullName>
    </submittedName>
</protein>
<sequence>MLHLVLPTPFDGVPKTISSIARSVSQFVSMNRQSITGLAALQTNWMKYEYTTLCIRWHHLEPDTGRNIRHSLGHYFSSSEKSNTCLGWLPPDTLFPCTVWVPQLNFIYQVCWINQLQPEANQIRAAGSMQVNTILHTAPITHITRVAASLRVVAKRAYMMGPTSSRVDGSGLCHFHGFV</sequence>
<dbReference type="VEuPathDB" id="TriTrypDB:TcIL3000_0_09550"/>
<proteinExistence type="predicted"/>
<reference evidence="1 2" key="2">
    <citation type="journal article" date="2012" name="Proc. Natl. Acad. Sci. U.S.A.">
        <title>Antigenic diversity is generated by distinct evolutionary mechanisms in African trypanosome species.</title>
        <authorList>
            <person name="Jackson A.P."/>
            <person name="Berry A."/>
            <person name="Aslett M."/>
            <person name="Allison H.C."/>
            <person name="Burton P."/>
            <person name="Vavrova-Anderson J."/>
            <person name="Brown R."/>
            <person name="Browne H."/>
            <person name="Corton N."/>
            <person name="Hauser H."/>
            <person name="Gamble J."/>
            <person name="Gilderthorp R."/>
            <person name="Marcello L."/>
            <person name="McQuillan J."/>
            <person name="Otto T.D."/>
            <person name="Quail M.A."/>
            <person name="Sanders M.J."/>
            <person name="van Tonder A."/>
            <person name="Ginger M.L."/>
            <person name="Field M.C."/>
            <person name="Barry J.D."/>
            <person name="Hertz-Fowler C."/>
            <person name="Berriman M."/>
        </authorList>
    </citation>
    <scope>NUCLEOTIDE SEQUENCE [LARGE SCALE GENOMIC DNA]</scope>
    <source>
        <strain evidence="1 2">IL3000</strain>
    </source>
</reference>
<dbReference type="Proteomes" id="UP000000702">
    <property type="component" value="Unassembled WGS sequence"/>
</dbReference>
<organism evidence="1 2">
    <name type="scientific">Trypanosoma congolense (strain IL3000)</name>
    <dbReference type="NCBI Taxonomy" id="1068625"/>
    <lineage>
        <taxon>Eukaryota</taxon>
        <taxon>Discoba</taxon>
        <taxon>Euglenozoa</taxon>
        <taxon>Kinetoplastea</taxon>
        <taxon>Metakinetoplastina</taxon>
        <taxon>Trypanosomatida</taxon>
        <taxon>Trypanosomatidae</taxon>
        <taxon>Trypanosoma</taxon>
        <taxon>Nannomonas</taxon>
    </lineage>
</organism>
<dbReference type="EMBL" id="CAEQ01002123">
    <property type="protein sequence ID" value="CCD15983.1"/>
    <property type="molecule type" value="Genomic_DNA"/>
</dbReference>
<keyword evidence="2" id="KW-1185">Reference proteome</keyword>
<accession>F9WFB5</accession>
<evidence type="ECO:0000313" key="2">
    <source>
        <dbReference type="Proteomes" id="UP000000702"/>
    </source>
</evidence>
<comment type="caution">
    <text evidence="1">The sequence shown here is derived from an EMBL/GenBank/DDBJ whole genome shotgun (WGS) entry which is preliminary data.</text>
</comment>
<gene>
    <name evidence="1" type="ORF">TCIL3000_0_09550</name>
</gene>